<feature type="compositionally biased region" description="Acidic residues" evidence="1">
    <location>
        <begin position="145"/>
        <end position="155"/>
    </location>
</feature>
<dbReference type="Proteomes" id="UP001209570">
    <property type="component" value="Unassembled WGS sequence"/>
</dbReference>
<reference evidence="2" key="1">
    <citation type="submission" date="2021-12" db="EMBL/GenBank/DDBJ databases">
        <title>Prjna785345.</title>
        <authorList>
            <person name="Rujirawat T."/>
            <person name="Krajaejun T."/>
        </authorList>
    </citation>
    <scope>NUCLEOTIDE SEQUENCE</scope>
    <source>
        <strain evidence="2">Pi057C3</strain>
    </source>
</reference>
<feature type="compositionally biased region" description="Basic residues" evidence="1">
    <location>
        <begin position="127"/>
        <end position="136"/>
    </location>
</feature>
<dbReference type="GO" id="GO:0003688">
    <property type="term" value="F:DNA replication origin binding"/>
    <property type="evidence" value="ECO:0007669"/>
    <property type="project" value="TreeGrafter"/>
</dbReference>
<evidence type="ECO:0000256" key="1">
    <source>
        <dbReference type="SAM" id="MobiDB-lite"/>
    </source>
</evidence>
<proteinExistence type="predicted"/>
<dbReference type="PANTHER" id="PTHR12705:SF0">
    <property type="entry name" value="ORIGIN RECOGNITION COMPLEX SUBUNIT 5"/>
    <property type="match status" value="1"/>
</dbReference>
<dbReference type="Gene3D" id="3.40.50.300">
    <property type="entry name" value="P-loop containing nucleotide triphosphate hydrolases"/>
    <property type="match status" value="1"/>
</dbReference>
<dbReference type="PANTHER" id="PTHR12705">
    <property type="entry name" value="ORIGIN RECOGNITION COMPLEX SUBUNIT 5"/>
    <property type="match status" value="1"/>
</dbReference>
<feature type="compositionally biased region" description="Acidic residues" evidence="1">
    <location>
        <begin position="102"/>
        <end position="112"/>
    </location>
</feature>
<keyword evidence="3" id="KW-1185">Reference proteome</keyword>
<dbReference type="EMBL" id="JAKCXM010000116">
    <property type="protein sequence ID" value="KAJ0401854.1"/>
    <property type="molecule type" value="Genomic_DNA"/>
</dbReference>
<organism evidence="2 3">
    <name type="scientific">Pythium insidiosum</name>
    <name type="common">Pythiosis disease agent</name>
    <dbReference type="NCBI Taxonomy" id="114742"/>
    <lineage>
        <taxon>Eukaryota</taxon>
        <taxon>Sar</taxon>
        <taxon>Stramenopiles</taxon>
        <taxon>Oomycota</taxon>
        <taxon>Peronosporomycetes</taxon>
        <taxon>Pythiales</taxon>
        <taxon>Pythiaceae</taxon>
        <taxon>Pythium</taxon>
    </lineage>
</organism>
<dbReference type="InterPro" id="IPR020796">
    <property type="entry name" value="ORC5"/>
</dbReference>
<protein>
    <submittedName>
        <fullName evidence="2">Uncharacterized protein</fullName>
    </submittedName>
</protein>
<dbReference type="GO" id="GO:0006270">
    <property type="term" value="P:DNA replication initiation"/>
    <property type="evidence" value="ECO:0007669"/>
    <property type="project" value="TreeGrafter"/>
</dbReference>
<evidence type="ECO:0000313" key="3">
    <source>
        <dbReference type="Proteomes" id="UP001209570"/>
    </source>
</evidence>
<feature type="region of interest" description="Disordered" evidence="1">
    <location>
        <begin position="96"/>
        <end position="169"/>
    </location>
</feature>
<comment type="caution">
    <text evidence="2">The sequence shown here is derived from an EMBL/GenBank/DDBJ whole genome shotgun (WGS) entry which is preliminary data.</text>
</comment>
<dbReference type="GO" id="GO:0005664">
    <property type="term" value="C:nuclear origin of replication recognition complex"/>
    <property type="evidence" value="ECO:0007669"/>
    <property type="project" value="TreeGrafter"/>
</dbReference>
<accession>A0AAD5LKN0</accession>
<name>A0AAD5LKN0_PYTIN</name>
<evidence type="ECO:0000313" key="2">
    <source>
        <dbReference type="EMBL" id="KAJ0401854.1"/>
    </source>
</evidence>
<dbReference type="AlphaFoldDB" id="A0AAD5LKN0"/>
<gene>
    <name evidence="2" type="ORF">P43SY_007788</name>
</gene>
<dbReference type="SUPFAM" id="SSF52540">
    <property type="entry name" value="P-loop containing nucleoside triphosphate hydrolases"/>
    <property type="match status" value="1"/>
</dbReference>
<dbReference type="InterPro" id="IPR027417">
    <property type="entry name" value="P-loop_NTPase"/>
</dbReference>
<sequence length="398" mass="44663">MHPMVVGREAQLAELATVTGLHDSRNAAGERIREPAPPLVVVYGGVSTGKTVSVAQLLRAHAEAFAMVDCTGVMTTKAFYREILGQLQSCHRGLRKTRDEENALDNDTDDDGGVTITDAPEQATPRARSKRQRRSVAAKEAASSDSEEDAEDGANDDGPPSIQPVPTEPEEFNTLNFLSFVKALRICMDKIPADQQTLGRRRRTLYVALDRVDRLISRGLSKLVTCLLAVNDQLDYLHALENDGAPWTLCLVLITRAVSLDFELFVHTSHPAFILFPAYTKEEIAMIVAHNIQEARSARGEDKRDSKLLRRWLAYMYDLLPQTHNDWLEFQHVAVQLLPSLDEFLGVLTSTQKAPQWTQQLQLTSRNRVSDLEKCRRRHLFGYDELETSGRHVEAAYF</sequence>